<proteinExistence type="predicted"/>
<sequence>MTSKILGSLDTIAGFYQLNCLQRGLPKMLELAVRSKMSSTTYGQMNNEQRAISKTALAVELVTSPDIHLKGDANMSPIAPCHVTHLQAQQQCH</sequence>
<name>A0A6A0AP89_HAELA</name>
<organism evidence="1 2">
    <name type="scientific">Haematococcus lacustris</name>
    <name type="common">Green alga</name>
    <name type="synonym">Haematococcus pluvialis</name>
    <dbReference type="NCBI Taxonomy" id="44745"/>
    <lineage>
        <taxon>Eukaryota</taxon>
        <taxon>Viridiplantae</taxon>
        <taxon>Chlorophyta</taxon>
        <taxon>core chlorophytes</taxon>
        <taxon>Chlorophyceae</taxon>
        <taxon>CS clade</taxon>
        <taxon>Chlamydomonadales</taxon>
        <taxon>Haematococcaceae</taxon>
        <taxon>Haematococcus</taxon>
    </lineage>
</organism>
<dbReference type="EMBL" id="BLLF01009214">
    <property type="protein sequence ID" value="GFH33654.1"/>
    <property type="molecule type" value="Genomic_DNA"/>
</dbReference>
<keyword evidence="2" id="KW-1185">Reference proteome</keyword>
<evidence type="ECO:0000313" key="1">
    <source>
        <dbReference type="EMBL" id="GFH33654.1"/>
    </source>
</evidence>
<comment type="caution">
    <text evidence="1">The sequence shown here is derived from an EMBL/GenBank/DDBJ whole genome shotgun (WGS) entry which is preliminary data.</text>
</comment>
<protein>
    <submittedName>
        <fullName evidence="1">Uncharacterized protein</fullName>
    </submittedName>
</protein>
<dbReference type="AlphaFoldDB" id="A0A6A0AP89"/>
<accession>A0A6A0AP89</accession>
<dbReference type="Proteomes" id="UP000485058">
    <property type="component" value="Unassembled WGS sequence"/>
</dbReference>
<gene>
    <name evidence="1" type="ORF">HaLaN_33056</name>
</gene>
<evidence type="ECO:0000313" key="2">
    <source>
        <dbReference type="Proteomes" id="UP000485058"/>
    </source>
</evidence>
<reference evidence="1 2" key="1">
    <citation type="submission" date="2020-02" db="EMBL/GenBank/DDBJ databases">
        <title>Draft genome sequence of Haematococcus lacustris strain NIES-144.</title>
        <authorList>
            <person name="Morimoto D."/>
            <person name="Nakagawa S."/>
            <person name="Yoshida T."/>
            <person name="Sawayama S."/>
        </authorList>
    </citation>
    <scope>NUCLEOTIDE SEQUENCE [LARGE SCALE GENOMIC DNA]</scope>
    <source>
        <strain evidence="1 2">NIES-144</strain>
    </source>
</reference>